<keyword evidence="11" id="KW-1185">Reference proteome</keyword>
<evidence type="ECO:0000256" key="5">
    <source>
        <dbReference type="ARBA" id="ARBA00023002"/>
    </source>
</evidence>
<dbReference type="PRINTS" id="PR00465">
    <property type="entry name" value="EP450IV"/>
</dbReference>
<dbReference type="GO" id="GO:0004497">
    <property type="term" value="F:monooxygenase activity"/>
    <property type="evidence" value="ECO:0007669"/>
    <property type="project" value="UniProtKB-KW"/>
</dbReference>
<dbReference type="GO" id="GO:0016705">
    <property type="term" value="F:oxidoreductase activity, acting on paired donors, with incorporation or reduction of molecular oxygen"/>
    <property type="evidence" value="ECO:0007669"/>
    <property type="project" value="InterPro"/>
</dbReference>
<dbReference type="SUPFAM" id="SSF48264">
    <property type="entry name" value="Cytochrome P450"/>
    <property type="match status" value="1"/>
</dbReference>
<evidence type="ECO:0000256" key="7">
    <source>
        <dbReference type="ARBA" id="ARBA00023033"/>
    </source>
</evidence>
<reference evidence="10" key="1">
    <citation type="submission" date="2023-06" db="EMBL/GenBank/DDBJ databases">
        <title>Multi-omics analyses reveal the molecular pathogenesis toolkit of Lasiodiplodia hormozganensis, a cross-kingdom pathogen.</title>
        <authorList>
            <person name="Felix C."/>
            <person name="Meneses R."/>
            <person name="Goncalves M.F.M."/>
            <person name="Tilleman L."/>
            <person name="Duarte A.S."/>
            <person name="Jorrin-Novo J.V."/>
            <person name="Van De Peer Y."/>
            <person name="Deforce D."/>
            <person name="Van Nieuwerburgh F."/>
            <person name="Esteves A.C."/>
            <person name="Alves A."/>
        </authorList>
    </citation>
    <scope>NUCLEOTIDE SEQUENCE</scope>
    <source>
        <strain evidence="10">CBS 339.90</strain>
    </source>
</reference>
<comment type="caution">
    <text evidence="10">The sequence shown here is derived from an EMBL/GenBank/DDBJ whole genome shotgun (WGS) entry which is preliminary data.</text>
</comment>
<comment type="cofactor">
    <cofactor evidence="1 8">
        <name>heme</name>
        <dbReference type="ChEBI" id="CHEBI:30413"/>
    </cofactor>
</comment>
<evidence type="ECO:0000256" key="6">
    <source>
        <dbReference type="ARBA" id="ARBA00023004"/>
    </source>
</evidence>
<feature type="binding site" description="axial binding residue" evidence="8">
    <location>
        <position position="531"/>
    </location>
    <ligand>
        <name>heme</name>
        <dbReference type="ChEBI" id="CHEBI:30413"/>
    </ligand>
    <ligandPart>
        <name>Fe</name>
        <dbReference type="ChEBI" id="CHEBI:18248"/>
    </ligandPart>
</feature>
<keyword evidence="5 9" id="KW-0560">Oxidoreductase</keyword>
<dbReference type="Proteomes" id="UP001175001">
    <property type="component" value="Unassembled WGS sequence"/>
</dbReference>
<evidence type="ECO:0000256" key="2">
    <source>
        <dbReference type="ARBA" id="ARBA00010617"/>
    </source>
</evidence>
<comment type="similarity">
    <text evidence="2 9">Belongs to the cytochrome P450 family.</text>
</comment>
<keyword evidence="4 8" id="KW-0479">Metal-binding</keyword>
<evidence type="ECO:0000256" key="4">
    <source>
        <dbReference type="ARBA" id="ARBA00022723"/>
    </source>
</evidence>
<dbReference type="InterPro" id="IPR017972">
    <property type="entry name" value="Cyt_P450_CS"/>
</dbReference>
<evidence type="ECO:0000256" key="9">
    <source>
        <dbReference type="RuleBase" id="RU000461"/>
    </source>
</evidence>
<dbReference type="InterPro" id="IPR001128">
    <property type="entry name" value="Cyt_P450"/>
</dbReference>
<sequence length="589" mass="65082">MASPLHNATTATSHGAAFGSQQHATTTSLVSQITLSNVAAALALYVVVSTLATAVISKPLYPRGVPWVGATKKEGEKVPDGGGLLASAKAMVMGVVHMTTWVKEGYEKYSKQNRTFILPSQTPGAPPELVLPRSQMAWLLEQPDNVLSTSASHYDSLHGDYSFLTPALLADPYHEHVIHRSLARNLNPLIPAIDAEVRDATDRAFGLDTTEWKSVNVWDALLDLVPQVTNRMLVGAPLCRDKSYLAAMVGFTNDVVRNMLLFTFIPAALKPLVGPVLGLPNWLHWKRTARQTLPLVRQRLADMEAKDAGAPGYENWEEPNDYLSWHIRLARRENRQDELDPVRVTQRITPLNFASIHTTVMTAHATILDLLASDPADGFLDGLREEAARVWKEEDCDTTGTWNKNGLARLLRADSAIRESMRVSAFAQTLVGRKVVAPAGITNAAEGWHVPQGAKLSLPLWGAQHDPDLFDQPNAFDAFRHSREREAWEAKTADERGAAADRVEEGLRLKQKGMVTTGDTHFPWGHGRHACPGRFFVAHELKMLLAYLVQNYDIKPLAERPKTRWIGMNIVPAVDARIEVRRKPGTVPV</sequence>
<dbReference type="PANTHER" id="PTHR46206:SF1">
    <property type="entry name" value="P450, PUTATIVE (EUROFUNG)-RELATED"/>
    <property type="match status" value="1"/>
</dbReference>
<dbReference type="InterPro" id="IPR002403">
    <property type="entry name" value="Cyt_P450_E_grp-IV"/>
</dbReference>
<dbReference type="PROSITE" id="PS00086">
    <property type="entry name" value="CYTOCHROME_P450"/>
    <property type="match status" value="1"/>
</dbReference>
<dbReference type="PANTHER" id="PTHR46206">
    <property type="entry name" value="CYTOCHROME P450"/>
    <property type="match status" value="1"/>
</dbReference>
<dbReference type="EMBL" id="JAUJDW010000036">
    <property type="protein sequence ID" value="KAK0650415.1"/>
    <property type="molecule type" value="Genomic_DNA"/>
</dbReference>
<dbReference type="Gene3D" id="1.10.630.10">
    <property type="entry name" value="Cytochrome P450"/>
    <property type="match status" value="1"/>
</dbReference>
<organism evidence="10 11">
    <name type="scientific">Lasiodiplodia hormozganensis</name>
    <dbReference type="NCBI Taxonomy" id="869390"/>
    <lineage>
        <taxon>Eukaryota</taxon>
        <taxon>Fungi</taxon>
        <taxon>Dikarya</taxon>
        <taxon>Ascomycota</taxon>
        <taxon>Pezizomycotina</taxon>
        <taxon>Dothideomycetes</taxon>
        <taxon>Dothideomycetes incertae sedis</taxon>
        <taxon>Botryosphaeriales</taxon>
        <taxon>Botryosphaeriaceae</taxon>
        <taxon>Lasiodiplodia</taxon>
    </lineage>
</organism>
<evidence type="ECO:0000313" key="10">
    <source>
        <dbReference type="EMBL" id="KAK0650415.1"/>
    </source>
</evidence>
<dbReference type="GO" id="GO:0005506">
    <property type="term" value="F:iron ion binding"/>
    <property type="evidence" value="ECO:0007669"/>
    <property type="project" value="InterPro"/>
</dbReference>
<proteinExistence type="inferred from homology"/>
<keyword evidence="3 8" id="KW-0349">Heme</keyword>
<dbReference type="InterPro" id="IPR036396">
    <property type="entry name" value="Cyt_P450_sf"/>
</dbReference>
<dbReference type="CDD" id="cd11041">
    <property type="entry name" value="CYP503A1-like"/>
    <property type="match status" value="1"/>
</dbReference>
<evidence type="ECO:0000256" key="1">
    <source>
        <dbReference type="ARBA" id="ARBA00001971"/>
    </source>
</evidence>
<gene>
    <name evidence="10" type="primary">tenB</name>
    <name evidence="10" type="ORF">DIS24_g6876</name>
</gene>
<evidence type="ECO:0000256" key="3">
    <source>
        <dbReference type="ARBA" id="ARBA00022617"/>
    </source>
</evidence>
<name>A0AA39YG33_9PEZI</name>
<keyword evidence="6 8" id="KW-0408">Iron</keyword>
<evidence type="ECO:0000313" key="11">
    <source>
        <dbReference type="Proteomes" id="UP001175001"/>
    </source>
</evidence>
<evidence type="ECO:0000256" key="8">
    <source>
        <dbReference type="PIRSR" id="PIRSR602403-1"/>
    </source>
</evidence>
<dbReference type="Pfam" id="PF00067">
    <property type="entry name" value="p450"/>
    <property type="match status" value="1"/>
</dbReference>
<dbReference type="GO" id="GO:0020037">
    <property type="term" value="F:heme binding"/>
    <property type="evidence" value="ECO:0007669"/>
    <property type="project" value="InterPro"/>
</dbReference>
<accession>A0AA39YG33</accession>
<protein>
    <submittedName>
        <fullName evidence="10">Cytochrome P450 monooxygenase tenB</fullName>
    </submittedName>
</protein>
<dbReference type="AlphaFoldDB" id="A0AA39YG33"/>
<keyword evidence="7 9" id="KW-0503">Monooxygenase</keyword>